<reference evidence="1" key="1">
    <citation type="submission" date="2019-03" db="EMBL/GenBank/DDBJ databases">
        <title>Single cell metagenomics reveals metabolic interactions within the superorganism composed of flagellate Streblomastix strix and complex community of Bacteroidetes bacteria on its surface.</title>
        <authorList>
            <person name="Treitli S.C."/>
            <person name="Kolisko M."/>
            <person name="Husnik F."/>
            <person name="Keeling P."/>
            <person name="Hampl V."/>
        </authorList>
    </citation>
    <scope>NUCLEOTIDE SEQUENCE</scope>
    <source>
        <strain evidence="1">STM</strain>
    </source>
</reference>
<dbReference type="EMBL" id="SNRY01000806">
    <property type="protein sequence ID" value="KAA6336318.1"/>
    <property type="molecule type" value="Genomic_DNA"/>
</dbReference>
<proteinExistence type="predicted"/>
<gene>
    <name evidence="1" type="ORF">EZS27_015510</name>
</gene>
<sequence>MRVAFLYSNRGIGAIDCSNPNLGNPGVGGTQFCYLLLMYYLSCFKKEWDIIAYVYEETIGSVII</sequence>
<comment type="caution">
    <text evidence="1">The sequence shown here is derived from an EMBL/GenBank/DDBJ whole genome shotgun (WGS) entry which is preliminary data.</text>
</comment>
<dbReference type="AlphaFoldDB" id="A0A5J4RRM6"/>
<evidence type="ECO:0000313" key="1">
    <source>
        <dbReference type="EMBL" id="KAA6336318.1"/>
    </source>
</evidence>
<organism evidence="1">
    <name type="scientific">termite gut metagenome</name>
    <dbReference type="NCBI Taxonomy" id="433724"/>
    <lineage>
        <taxon>unclassified sequences</taxon>
        <taxon>metagenomes</taxon>
        <taxon>organismal metagenomes</taxon>
    </lineage>
</organism>
<accession>A0A5J4RRM6</accession>
<name>A0A5J4RRM6_9ZZZZ</name>
<protein>
    <submittedName>
        <fullName evidence="1">Uncharacterized protein</fullName>
    </submittedName>
</protein>